<comment type="caution">
    <text evidence="2">The sequence shown here is derived from an EMBL/GenBank/DDBJ whole genome shotgun (WGS) entry which is preliminary data.</text>
</comment>
<protein>
    <submittedName>
        <fullName evidence="2">Uncharacterized protein</fullName>
    </submittedName>
</protein>
<evidence type="ECO:0000313" key="3">
    <source>
        <dbReference type="Proteomes" id="UP000682733"/>
    </source>
</evidence>
<dbReference type="EMBL" id="CAJNOK010022721">
    <property type="protein sequence ID" value="CAF1352334.1"/>
    <property type="molecule type" value="Genomic_DNA"/>
</dbReference>
<dbReference type="Proteomes" id="UP000682733">
    <property type="component" value="Unassembled WGS sequence"/>
</dbReference>
<feature type="non-terminal residue" evidence="2">
    <location>
        <position position="1"/>
    </location>
</feature>
<reference evidence="2" key="1">
    <citation type="submission" date="2021-02" db="EMBL/GenBank/DDBJ databases">
        <authorList>
            <person name="Nowell W R."/>
        </authorList>
    </citation>
    <scope>NUCLEOTIDE SEQUENCE</scope>
</reference>
<name>A0A8S2RDU1_9BILA</name>
<accession>A0A8S2RDU1</accession>
<proteinExistence type="predicted"/>
<dbReference type="Proteomes" id="UP000677228">
    <property type="component" value="Unassembled WGS sequence"/>
</dbReference>
<dbReference type="EMBL" id="CAJOBA010044365">
    <property type="protein sequence ID" value="CAF4162814.1"/>
    <property type="molecule type" value="Genomic_DNA"/>
</dbReference>
<sequence length="53" mass="6209">YKIFACTCGRDYHFTATIKVADQYYKYNDLHPKGIYIYDGADSVETAIYYLLL</sequence>
<gene>
    <name evidence="1" type="ORF">OVA965_LOCUS30855</name>
    <name evidence="2" type="ORF">TMI583_LOCUS31669</name>
</gene>
<dbReference type="AlphaFoldDB" id="A0A8S2RDU1"/>
<organism evidence="2 3">
    <name type="scientific">Didymodactylos carnosus</name>
    <dbReference type="NCBI Taxonomy" id="1234261"/>
    <lineage>
        <taxon>Eukaryota</taxon>
        <taxon>Metazoa</taxon>
        <taxon>Spiralia</taxon>
        <taxon>Gnathifera</taxon>
        <taxon>Rotifera</taxon>
        <taxon>Eurotatoria</taxon>
        <taxon>Bdelloidea</taxon>
        <taxon>Philodinida</taxon>
        <taxon>Philodinidae</taxon>
        <taxon>Didymodactylos</taxon>
    </lineage>
</organism>
<evidence type="ECO:0000313" key="1">
    <source>
        <dbReference type="EMBL" id="CAF1352334.1"/>
    </source>
</evidence>
<evidence type="ECO:0000313" key="2">
    <source>
        <dbReference type="EMBL" id="CAF4162814.1"/>
    </source>
</evidence>